<reference evidence="2 3" key="1">
    <citation type="journal article" date="2019" name="Int. J. Syst. Evol. Microbiol.">
        <title>The Global Catalogue of Microorganisms (GCM) 10K type strain sequencing project: providing services to taxonomists for standard genome sequencing and annotation.</title>
        <authorList>
            <consortium name="The Broad Institute Genomics Platform"/>
            <consortium name="The Broad Institute Genome Sequencing Center for Infectious Disease"/>
            <person name="Wu L."/>
            <person name="Ma J."/>
        </authorList>
    </citation>
    <scope>NUCLEOTIDE SEQUENCE [LARGE SCALE GENOMIC DNA]</scope>
    <source>
        <strain evidence="2 3">JCM 9731</strain>
    </source>
</reference>
<feature type="transmembrane region" description="Helical" evidence="1">
    <location>
        <begin position="38"/>
        <end position="57"/>
    </location>
</feature>
<keyword evidence="1" id="KW-0472">Membrane</keyword>
<protein>
    <recommendedName>
        <fullName evidence="4">DUF1146 domain-containing protein</fullName>
    </recommendedName>
</protein>
<accession>A0ABN0WFP9</accession>
<evidence type="ECO:0000313" key="3">
    <source>
        <dbReference type="Proteomes" id="UP001500782"/>
    </source>
</evidence>
<dbReference type="RefSeq" id="WP_343800090.1">
    <property type="nucleotide sequence ID" value="NZ_BAAADJ010000044.1"/>
</dbReference>
<evidence type="ECO:0000256" key="1">
    <source>
        <dbReference type="SAM" id="Phobius"/>
    </source>
</evidence>
<gene>
    <name evidence="2" type="ORF">GCM10008967_28080</name>
</gene>
<evidence type="ECO:0000313" key="2">
    <source>
        <dbReference type="EMBL" id="GAA0336068.1"/>
    </source>
</evidence>
<keyword evidence="1" id="KW-1133">Transmembrane helix</keyword>
<comment type="caution">
    <text evidence="2">The sequence shown here is derived from an EMBL/GenBank/DDBJ whole genome shotgun (WGS) entry which is preliminary data.</text>
</comment>
<feature type="transmembrane region" description="Helical" evidence="1">
    <location>
        <begin position="6"/>
        <end position="23"/>
    </location>
</feature>
<proteinExistence type="predicted"/>
<evidence type="ECO:0008006" key="4">
    <source>
        <dbReference type="Google" id="ProtNLM"/>
    </source>
</evidence>
<dbReference type="EMBL" id="BAAADJ010000044">
    <property type="protein sequence ID" value="GAA0336068.1"/>
    <property type="molecule type" value="Genomic_DNA"/>
</dbReference>
<keyword evidence="3" id="KW-1185">Reference proteome</keyword>
<sequence length="70" mass="8250">MLTVMILFGIFGYSFILSLVKTIKKDEDHHQYGLRKHFTAILFVIWSFTLLLILAQYTENQIFNLLTLLN</sequence>
<dbReference type="Proteomes" id="UP001500782">
    <property type="component" value="Unassembled WGS sequence"/>
</dbReference>
<name>A0ABN0WFP9_9BACI</name>
<keyword evidence="1" id="KW-0812">Transmembrane</keyword>
<organism evidence="2 3">
    <name type="scientific">Bacillus carboniphilus</name>
    <dbReference type="NCBI Taxonomy" id="86663"/>
    <lineage>
        <taxon>Bacteria</taxon>
        <taxon>Bacillati</taxon>
        <taxon>Bacillota</taxon>
        <taxon>Bacilli</taxon>
        <taxon>Bacillales</taxon>
        <taxon>Bacillaceae</taxon>
        <taxon>Bacillus</taxon>
    </lineage>
</organism>